<feature type="compositionally biased region" description="Polar residues" evidence="16">
    <location>
        <begin position="496"/>
        <end position="509"/>
    </location>
</feature>
<dbReference type="FunFam" id="1.20.5.340:FF:000011">
    <property type="entry name" value="Stromal interaction molecule 1"/>
    <property type="match status" value="1"/>
</dbReference>
<dbReference type="InterPro" id="IPR001660">
    <property type="entry name" value="SAM"/>
</dbReference>
<evidence type="ECO:0000256" key="16">
    <source>
        <dbReference type="SAM" id="MobiDB-lite"/>
    </source>
</evidence>
<dbReference type="FunFam" id="1.10.150.50:FF:000009">
    <property type="entry name" value="Stromal interaction molecule 1"/>
    <property type="match status" value="1"/>
</dbReference>
<keyword evidence="7" id="KW-0732">Signal</keyword>
<keyword evidence="12" id="KW-0406">Ion transport</keyword>
<evidence type="ECO:0000313" key="18">
    <source>
        <dbReference type="Ensembl" id="ENSSGRP00000073366.1"/>
    </source>
</evidence>
<evidence type="ECO:0000256" key="13">
    <source>
        <dbReference type="ARBA" id="ARBA00023136"/>
    </source>
</evidence>
<feature type="coiled-coil region" evidence="15">
    <location>
        <begin position="225"/>
        <end position="308"/>
    </location>
</feature>
<keyword evidence="19" id="KW-1185">Reference proteome</keyword>
<feature type="region of interest" description="Disordered" evidence="16">
    <location>
        <begin position="592"/>
        <end position="653"/>
    </location>
</feature>
<evidence type="ECO:0000256" key="10">
    <source>
        <dbReference type="ARBA" id="ARBA00022989"/>
    </source>
</evidence>
<evidence type="ECO:0000256" key="11">
    <source>
        <dbReference type="ARBA" id="ARBA00023054"/>
    </source>
</evidence>
<comment type="subcellular location">
    <subcellularLocation>
        <location evidence="1">Endoplasmic reticulum membrane</location>
        <topology evidence="1">Single-pass type I membrane protein</topology>
    </subcellularLocation>
</comment>
<evidence type="ECO:0000256" key="2">
    <source>
        <dbReference type="ARBA" id="ARBA00022448"/>
    </source>
</evidence>
<dbReference type="FunFam" id="1.10.238.180:FF:000001">
    <property type="entry name" value="Stromal interaction molecule 1"/>
    <property type="match status" value="1"/>
</dbReference>
<keyword evidence="14" id="KW-0325">Glycoprotein</keyword>
<dbReference type="CDD" id="cd11722">
    <property type="entry name" value="SOAR"/>
    <property type="match status" value="1"/>
</dbReference>
<gene>
    <name evidence="18" type="primary">stim2b</name>
</gene>
<dbReference type="AlphaFoldDB" id="A0A672QC90"/>
<dbReference type="SUPFAM" id="SSF47769">
    <property type="entry name" value="SAM/Pointed domain"/>
    <property type="match status" value="1"/>
</dbReference>
<dbReference type="InterPro" id="IPR013761">
    <property type="entry name" value="SAM/pointed_sf"/>
</dbReference>
<accession>A0A672QC90</accession>
<keyword evidence="3" id="KW-0597">Phosphoprotein</keyword>
<dbReference type="FunFam" id="1.10.287.3550:FF:000001">
    <property type="entry name" value="Stromal interaction molecule 1"/>
    <property type="match status" value="1"/>
</dbReference>
<evidence type="ECO:0000256" key="1">
    <source>
        <dbReference type="ARBA" id="ARBA00004115"/>
    </source>
</evidence>
<dbReference type="Pfam" id="PF16533">
    <property type="entry name" value="SOAR"/>
    <property type="match status" value="1"/>
</dbReference>
<dbReference type="Gene3D" id="1.10.287.3550">
    <property type="match status" value="1"/>
</dbReference>
<feature type="domain" description="SAM" evidence="17">
    <location>
        <begin position="106"/>
        <end position="164"/>
    </location>
</feature>
<dbReference type="GO" id="GO:0002115">
    <property type="term" value="P:store-operated calcium entry"/>
    <property type="evidence" value="ECO:0007669"/>
    <property type="project" value="TreeGrafter"/>
</dbReference>
<dbReference type="Pfam" id="PF07647">
    <property type="entry name" value="SAM_2"/>
    <property type="match status" value="1"/>
</dbReference>
<dbReference type="InterPro" id="IPR032393">
    <property type="entry name" value="SOAR_STIM1/2"/>
</dbReference>
<dbReference type="Pfam" id="PF25578">
    <property type="entry name" value="EF-hand_STIM1"/>
    <property type="match status" value="1"/>
</dbReference>
<keyword evidence="2" id="KW-0813">Transport</keyword>
<evidence type="ECO:0000256" key="9">
    <source>
        <dbReference type="ARBA" id="ARBA00022837"/>
    </source>
</evidence>
<feature type="region of interest" description="Disordered" evidence="16">
    <location>
        <begin position="532"/>
        <end position="570"/>
    </location>
</feature>
<evidence type="ECO:0000256" key="3">
    <source>
        <dbReference type="ARBA" id="ARBA00022553"/>
    </source>
</evidence>
<dbReference type="GO" id="GO:0006874">
    <property type="term" value="P:intracellular calcium ion homeostasis"/>
    <property type="evidence" value="ECO:0007669"/>
    <property type="project" value="TreeGrafter"/>
</dbReference>
<proteinExistence type="predicted"/>
<dbReference type="PANTHER" id="PTHR15136">
    <property type="entry name" value="STROMAL INTERACTION MOLECULE HOMOLOG"/>
    <property type="match status" value="1"/>
</dbReference>
<dbReference type="PANTHER" id="PTHR15136:SF2">
    <property type="entry name" value="STROMAL INTERACTION MOLECULE 2"/>
    <property type="match status" value="1"/>
</dbReference>
<evidence type="ECO:0000256" key="4">
    <source>
        <dbReference type="ARBA" id="ARBA00022568"/>
    </source>
</evidence>
<feature type="compositionally biased region" description="Basic and acidic residues" evidence="16">
    <location>
        <begin position="613"/>
        <end position="622"/>
    </location>
</feature>
<dbReference type="Ensembl" id="ENSSGRT00000078124.1">
    <property type="protein sequence ID" value="ENSSGRP00000073366.1"/>
    <property type="gene ID" value="ENSSGRG00000037192.1"/>
</dbReference>
<feature type="compositionally biased region" description="Polar residues" evidence="16">
    <location>
        <begin position="624"/>
        <end position="635"/>
    </location>
</feature>
<keyword evidence="8" id="KW-0256">Endoplasmic reticulum</keyword>
<feature type="compositionally biased region" description="Polar residues" evidence="16">
    <location>
        <begin position="558"/>
        <end position="570"/>
    </location>
</feature>
<dbReference type="GO" id="GO:0051049">
    <property type="term" value="P:regulation of transport"/>
    <property type="evidence" value="ECO:0007669"/>
    <property type="project" value="UniProtKB-ARBA"/>
</dbReference>
<keyword evidence="5" id="KW-0812">Transmembrane</keyword>
<protein>
    <submittedName>
        <fullName evidence="18">Stromal interaction molecule 2</fullName>
    </submittedName>
</protein>
<evidence type="ECO:0000256" key="7">
    <source>
        <dbReference type="ARBA" id="ARBA00022729"/>
    </source>
</evidence>
<evidence type="ECO:0000256" key="5">
    <source>
        <dbReference type="ARBA" id="ARBA00022692"/>
    </source>
</evidence>
<dbReference type="Gene3D" id="1.10.150.50">
    <property type="entry name" value="Transcription Factor, Ets-1"/>
    <property type="match status" value="1"/>
</dbReference>
<keyword evidence="6" id="KW-0479">Metal-binding</keyword>
<dbReference type="GO" id="GO:0005509">
    <property type="term" value="F:calcium ion binding"/>
    <property type="evidence" value="ECO:0007669"/>
    <property type="project" value="TreeGrafter"/>
</dbReference>
<evidence type="ECO:0000259" key="17">
    <source>
        <dbReference type="PROSITE" id="PS50105"/>
    </source>
</evidence>
<keyword evidence="11 15" id="KW-0175">Coiled coil</keyword>
<evidence type="ECO:0000256" key="14">
    <source>
        <dbReference type="ARBA" id="ARBA00023180"/>
    </source>
</evidence>
<dbReference type="PROSITE" id="PS50105">
    <property type="entry name" value="SAM_DOMAIN"/>
    <property type="match status" value="1"/>
</dbReference>
<feature type="region of interest" description="Disordered" evidence="16">
    <location>
        <begin position="478"/>
        <end position="512"/>
    </location>
</feature>
<dbReference type="GO" id="GO:0005886">
    <property type="term" value="C:plasma membrane"/>
    <property type="evidence" value="ECO:0007669"/>
    <property type="project" value="TreeGrafter"/>
</dbReference>
<keyword evidence="13" id="KW-0472">Membrane</keyword>
<evidence type="ECO:0000256" key="15">
    <source>
        <dbReference type="SAM" id="Coils"/>
    </source>
</evidence>
<keyword evidence="10" id="KW-1133">Transmembrane helix</keyword>
<dbReference type="Gene3D" id="1.10.238.180">
    <property type="match status" value="1"/>
</dbReference>
<keyword evidence="4" id="KW-0109">Calcium transport</keyword>
<dbReference type="InterPro" id="IPR037608">
    <property type="entry name" value="STIM1/2"/>
</dbReference>
<reference evidence="18" key="2">
    <citation type="submission" date="2025-09" db="UniProtKB">
        <authorList>
            <consortium name="Ensembl"/>
        </authorList>
    </citation>
    <scope>IDENTIFICATION</scope>
</reference>
<evidence type="ECO:0000256" key="12">
    <source>
        <dbReference type="ARBA" id="ARBA00023065"/>
    </source>
</evidence>
<evidence type="ECO:0000313" key="19">
    <source>
        <dbReference type="Proteomes" id="UP000472262"/>
    </source>
</evidence>
<name>A0A672QC90_SINGR</name>
<evidence type="ECO:0000256" key="6">
    <source>
        <dbReference type="ARBA" id="ARBA00022723"/>
    </source>
</evidence>
<dbReference type="GO" id="GO:0005246">
    <property type="term" value="F:calcium channel regulator activity"/>
    <property type="evidence" value="ECO:0007669"/>
    <property type="project" value="InterPro"/>
</dbReference>
<dbReference type="GO" id="GO:0005789">
    <property type="term" value="C:endoplasmic reticulum membrane"/>
    <property type="evidence" value="ECO:0007669"/>
    <property type="project" value="UniProtKB-SubCell"/>
</dbReference>
<sequence>RSAHSFSEFSWTKGNCVSLLADPCLTVIPPCMNEADRFSLEALRHIHKQLDDDNDGGIEVNESVEFIIEDMKQHQTNKHSNLHREDQHITVEELWRGWKISEVHNWTLEDAVQWLKESVELPQYEKNFREFKVDGNMLPRIAANEPSFMSMQLKILDQRHKQKLNLKALDAVLFGHPLRPHHHWLKDFVLMISIIIGVGGCWFAYIQNKSSKIHISKMMKDLESLQHAEQSLTELQSRLEKAQEENRTVAVEKQNLEQKMRDEINGAKREASRLRELREGAECELSRLKYAEEELVQVRMALKRAEKEMQSDWSVPEALQMWLQLTHEVEVQYYNIKKQNAELQLTVAKDEAEKIKKKRSSVFGTLHVAHSSSLDEVDHKILEAKKALSEVTACLRERLHRWQQIEKLCGFPVVNNSGLPSLTASLYADHSWVVMPRMSVPPYPIAGGVDDLDEDMPPIIPQFTCKILSLSPRLDPQDTCSDSDSLSSSLGRKQFSGPSVQSTCVTGTDTPPRKISREELLLLVQEAQTVTMETLPPPTSSPSSPLDSSSFHKGSPDLTHSSVLPESQSLTFHPGTKAMAYNGILEKSYSMGQLPAGGTPPEGHYPSISSLDIESKSIKEPKQLQPTSSQDSCDNGQKKRSKIKSLFKKSKKL</sequence>
<feature type="compositionally biased region" description="Basic residues" evidence="16">
    <location>
        <begin position="638"/>
        <end position="653"/>
    </location>
</feature>
<evidence type="ECO:0000256" key="8">
    <source>
        <dbReference type="ARBA" id="ARBA00022824"/>
    </source>
</evidence>
<dbReference type="Gene3D" id="1.20.5.340">
    <property type="match status" value="1"/>
</dbReference>
<reference evidence="18" key="1">
    <citation type="submission" date="2025-08" db="UniProtKB">
        <authorList>
            <consortium name="Ensembl"/>
        </authorList>
    </citation>
    <scope>IDENTIFICATION</scope>
</reference>
<keyword evidence="9" id="KW-0106">Calcium</keyword>
<organism evidence="18 19">
    <name type="scientific">Sinocyclocheilus grahami</name>
    <name type="common">Dianchi golden-line fish</name>
    <name type="synonym">Barbus grahami</name>
    <dbReference type="NCBI Taxonomy" id="75366"/>
    <lineage>
        <taxon>Eukaryota</taxon>
        <taxon>Metazoa</taxon>
        <taxon>Chordata</taxon>
        <taxon>Craniata</taxon>
        <taxon>Vertebrata</taxon>
        <taxon>Euteleostomi</taxon>
        <taxon>Actinopterygii</taxon>
        <taxon>Neopterygii</taxon>
        <taxon>Teleostei</taxon>
        <taxon>Ostariophysi</taxon>
        <taxon>Cypriniformes</taxon>
        <taxon>Cyprinidae</taxon>
        <taxon>Cyprininae</taxon>
        <taxon>Sinocyclocheilus</taxon>
    </lineage>
</organism>
<dbReference type="InterPro" id="IPR057835">
    <property type="entry name" value="EF-hand_STIM1/2"/>
</dbReference>
<dbReference type="Proteomes" id="UP000472262">
    <property type="component" value="Unassembled WGS sequence"/>
</dbReference>